<evidence type="ECO:0000256" key="3">
    <source>
        <dbReference type="ARBA" id="ARBA00022640"/>
    </source>
</evidence>
<dbReference type="InterPro" id="IPR003959">
    <property type="entry name" value="ATPase_AAA_core"/>
</dbReference>
<dbReference type="FunFam" id="3.40.50.300:FF:000025">
    <property type="entry name" value="ATP-dependent Clp protease subunit"/>
    <property type="match status" value="1"/>
</dbReference>
<keyword evidence="15" id="KW-1185">Reference proteome</keyword>
<dbReference type="Gene3D" id="4.10.860.10">
    <property type="entry name" value="UVR domain"/>
    <property type="match status" value="1"/>
</dbReference>
<keyword evidence="3" id="KW-0934">Plastid</keyword>
<dbReference type="PANTHER" id="PTHR11638:SF155">
    <property type="entry name" value="CHAPERONE PROTEIN CLPC1, CHLOROPLASTIC-LIKE"/>
    <property type="match status" value="1"/>
</dbReference>
<dbReference type="Pfam" id="PF07724">
    <property type="entry name" value="AAA_2"/>
    <property type="match status" value="1"/>
</dbReference>
<dbReference type="Pfam" id="PF17871">
    <property type="entry name" value="AAA_lid_9"/>
    <property type="match status" value="1"/>
</dbReference>
<dbReference type="CDD" id="cd00009">
    <property type="entry name" value="AAA"/>
    <property type="match status" value="1"/>
</dbReference>
<comment type="similarity">
    <text evidence="10">Belongs to the ClpA/ClpB family.</text>
</comment>
<dbReference type="FunFam" id="3.40.50.300:FF:000010">
    <property type="entry name" value="Chaperone clpB 1, putative"/>
    <property type="match status" value="1"/>
</dbReference>
<evidence type="ECO:0000256" key="6">
    <source>
        <dbReference type="ARBA" id="ARBA00022840"/>
    </source>
</evidence>
<evidence type="ECO:0000259" key="12">
    <source>
        <dbReference type="PROSITE" id="PS50151"/>
    </source>
</evidence>
<dbReference type="CDD" id="cd19499">
    <property type="entry name" value="RecA-like_ClpB_Hsp104-like"/>
    <property type="match status" value="1"/>
</dbReference>
<keyword evidence="6 10" id="KW-0067">ATP-binding</keyword>
<evidence type="ECO:0000256" key="2">
    <source>
        <dbReference type="ARBA" id="ARBA00022528"/>
    </source>
</evidence>
<feature type="coiled-coil region" evidence="11">
    <location>
        <begin position="503"/>
        <end position="530"/>
    </location>
</feature>
<dbReference type="Pfam" id="PF10431">
    <property type="entry name" value="ClpB_D2-small"/>
    <property type="match status" value="1"/>
</dbReference>
<evidence type="ECO:0000313" key="15">
    <source>
        <dbReference type="Proteomes" id="UP000326939"/>
    </source>
</evidence>
<keyword evidence="11" id="KW-0175">Coiled coil</keyword>
<dbReference type="InterPro" id="IPR028299">
    <property type="entry name" value="ClpA/B_CS2"/>
</dbReference>
<evidence type="ECO:0000259" key="13">
    <source>
        <dbReference type="PROSITE" id="PS51903"/>
    </source>
</evidence>
<dbReference type="PROSITE" id="PS50151">
    <property type="entry name" value="UVR"/>
    <property type="match status" value="1"/>
</dbReference>
<evidence type="ECO:0000256" key="1">
    <source>
        <dbReference type="ARBA" id="ARBA00004229"/>
    </source>
</evidence>
<evidence type="ECO:0000256" key="11">
    <source>
        <dbReference type="SAM" id="Coils"/>
    </source>
</evidence>
<dbReference type="FunFam" id="1.10.1780.10:FF:000004">
    <property type="entry name" value="ATP-dependent Clp protease ATP-binding subunit ClpC"/>
    <property type="match status" value="1"/>
</dbReference>
<keyword evidence="4 9" id="KW-0677">Repeat</keyword>
<evidence type="ECO:0000313" key="14">
    <source>
        <dbReference type="EMBL" id="KAB5525209.1"/>
    </source>
</evidence>
<keyword evidence="8 10" id="KW-0143">Chaperone</keyword>
<dbReference type="InterPro" id="IPR003593">
    <property type="entry name" value="AAA+_ATPase"/>
</dbReference>
<dbReference type="InterPro" id="IPR018368">
    <property type="entry name" value="ClpA/B_CS1"/>
</dbReference>
<keyword evidence="7" id="KW-0809">Transit peptide</keyword>
<dbReference type="EMBL" id="VDCV01000015">
    <property type="protein sequence ID" value="KAB5525209.1"/>
    <property type="molecule type" value="Genomic_DNA"/>
</dbReference>
<comment type="subcellular location">
    <subcellularLocation>
        <location evidence="1">Plastid</location>
        <location evidence="1">Chloroplast</location>
    </subcellularLocation>
</comment>
<dbReference type="GO" id="GO:0009570">
    <property type="term" value="C:chloroplast stroma"/>
    <property type="evidence" value="ECO:0007669"/>
    <property type="project" value="UniProtKB-ARBA"/>
</dbReference>
<evidence type="ECO:0000256" key="8">
    <source>
        <dbReference type="ARBA" id="ARBA00023186"/>
    </source>
</evidence>
<dbReference type="InterPro" id="IPR004176">
    <property type="entry name" value="Clp_R_N"/>
</dbReference>
<dbReference type="SUPFAM" id="SSF52540">
    <property type="entry name" value="P-loop containing nucleoside triphosphate hydrolases"/>
    <property type="match status" value="2"/>
</dbReference>
<dbReference type="SMART" id="SM01086">
    <property type="entry name" value="ClpB_D2-small"/>
    <property type="match status" value="1"/>
</dbReference>
<dbReference type="FunFam" id="1.10.8.60:FF:000011">
    <property type="entry name" value="ATP-dependent Clp protease ATP-binding subunit"/>
    <property type="match status" value="1"/>
</dbReference>
<keyword evidence="5 10" id="KW-0547">Nucleotide-binding</keyword>
<dbReference type="SUPFAM" id="SSF81923">
    <property type="entry name" value="Double Clp-N motif"/>
    <property type="match status" value="1"/>
</dbReference>
<dbReference type="FunFam" id="1.10.8.60:FF:000017">
    <property type="entry name" value="ATP-dependent chaperone ClpB"/>
    <property type="match status" value="1"/>
</dbReference>
<organism evidence="14 15">
    <name type="scientific">Salix brachista</name>
    <dbReference type="NCBI Taxonomy" id="2182728"/>
    <lineage>
        <taxon>Eukaryota</taxon>
        <taxon>Viridiplantae</taxon>
        <taxon>Streptophyta</taxon>
        <taxon>Embryophyta</taxon>
        <taxon>Tracheophyta</taxon>
        <taxon>Spermatophyta</taxon>
        <taxon>Magnoliopsida</taxon>
        <taxon>eudicotyledons</taxon>
        <taxon>Gunneridae</taxon>
        <taxon>Pentapetalae</taxon>
        <taxon>rosids</taxon>
        <taxon>fabids</taxon>
        <taxon>Malpighiales</taxon>
        <taxon>Salicaceae</taxon>
        <taxon>Saliceae</taxon>
        <taxon>Salix</taxon>
    </lineage>
</organism>
<dbReference type="Gene3D" id="1.10.1780.10">
    <property type="entry name" value="Clp, N-terminal domain"/>
    <property type="match status" value="1"/>
</dbReference>
<accession>A0A5N5K0V4</accession>
<dbReference type="InterPro" id="IPR001270">
    <property type="entry name" value="ClpA/B"/>
</dbReference>
<reference evidence="15" key="1">
    <citation type="journal article" date="2019" name="Gigascience">
        <title>De novo genome assembly of the endangered Acer yangbiense, a plant species with extremely small populations endemic to Yunnan Province, China.</title>
        <authorList>
            <person name="Yang J."/>
            <person name="Wariss H.M."/>
            <person name="Tao L."/>
            <person name="Zhang R."/>
            <person name="Yun Q."/>
            <person name="Hollingsworth P."/>
            <person name="Dao Z."/>
            <person name="Luo G."/>
            <person name="Guo H."/>
            <person name="Ma Y."/>
            <person name="Sun W."/>
        </authorList>
    </citation>
    <scope>NUCLEOTIDE SEQUENCE [LARGE SCALE GENOMIC DNA]</scope>
    <source>
        <strain evidence="15">cv. br00</strain>
    </source>
</reference>
<dbReference type="GO" id="GO:0005524">
    <property type="term" value="F:ATP binding"/>
    <property type="evidence" value="ECO:0007669"/>
    <property type="project" value="UniProtKB-KW"/>
</dbReference>
<evidence type="ECO:0000256" key="4">
    <source>
        <dbReference type="ARBA" id="ARBA00022737"/>
    </source>
</evidence>
<dbReference type="GO" id="GO:0034605">
    <property type="term" value="P:cellular response to heat"/>
    <property type="evidence" value="ECO:0007669"/>
    <property type="project" value="TreeGrafter"/>
</dbReference>
<dbReference type="InterPro" id="IPR041546">
    <property type="entry name" value="ClpA/ClpB_AAA_lid"/>
</dbReference>
<gene>
    <name evidence="14" type="ORF">DKX38_022958</name>
</gene>
<dbReference type="Gene3D" id="1.10.8.60">
    <property type="match status" value="2"/>
</dbReference>
<dbReference type="InterPro" id="IPR019489">
    <property type="entry name" value="Clp_ATPase_C"/>
</dbReference>
<dbReference type="PROSITE" id="PS00870">
    <property type="entry name" value="CLPAB_1"/>
    <property type="match status" value="1"/>
</dbReference>
<dbReference type="InterPro" id="IPR027417">
    <property type="entry name" value="P-loop_NTPase"/>
</dbReference>
<evidence type="ECO:0008006" key="16">
    <source>
        <dbReference type="Google" id="ProtNLM"/>
    </source>
</evidence>
<dbReference type="PROSITE" id="PS00871">
    <property type="entry name" value="CLPAB_2"/>
    <property type="match status" value="1"/>
</dbReference>
<dbReference type="PANTHER" id="PTHR11638">
    <property type="entry name" value="ATP-DEPENDENT CLP PROTEASE"/>
    <property type="match status" value="1"/>
</dbReference>
<evidence type="ECO:0000256" key="7">
    <source>
        <dbReference type="ARBA" id="ARBA00022946"/>
    </source>
</evidence>
<evidence type="ECO:0000256" key="9">
    <source>
        <dbReference type="PROSITE-ProRule" id="PRU01251"/>
    </source>
</evidence>
<dbReference type="Pfam" id="PF02861">
    <property type="entry name" value="Clp_N"/>
    <property type="match status" value="1"/>
</dbReference>
<dbReference type="PROSITE" id="PS51903">
    <property type="entry name" value="CLP_R"/>
    <property type="match status" value="1"/>
</dbReference>
<dbReference type="Gene3D" id="3.40.50.300">
    <property type="entry name" value="P-loop containing nucleotide triphosphate hydrolases"/>
    <property type="match status" value="2"/>
</dbReference>
<dbReference type="GO" id="GO:0032991">
    <property type="term" value="C:protein-containing complex"/>
    <property type="evidence" value="ECO:0007669"/>
    <property type="project" value="UniProtKB-ARBA"/>
</dbReference>
<dbReference type="Proteomes" id="UP000326939">
    <property type="component" value="Chromosome 15"/>
</dbReference>
<dbReference type="GO" id="GO:0016887">
    <property type="term" value="F:ATP hydrolysis activity"/>
    <property type="evidence" value="ECO:0007669"/>
    <property type="project" value="InterPro"/>
</dbReference>
<dbReference type="InterPro" id="IPR036628">
    <property type="entry name" value="Clp_N_dom_sf"/>
</dbReference>
<dbReference type="InterPro" id="IPR050130">
    <property type="entry name" value="ClpA_ClpB"/>
</dbReference>
<evidence type="ECO:0000256" key="10">
    <source>
        <dbReference type="RuleBase" id="RU004432"/>
    </source>
</evidence>
<dbReference type="Pfam" id="PF00004">
    <property type="entry name" value="AAA"/>
    <property type="match status" value="1"/>
</dbReference>
<feature type="domain" description="Clp R" evidence="13">
    <location>
        <begin position="115"/>
        <end position="253"/>
    </location>
</feature>
<protein>
    <recommendedName>
        <fullName evidence="16">Clp R domain-containing protein</fullName>
    </recommendedName>
</protein>
<name>A0A5N5K0V4_9ROSI</name>
<dbReference type="AlphaFoldDB" id="A0A5N5K0V4"/>
<dbReference type="PRINTS" id="PR00300">
    <property type="entry name" value="CLPPROTEASEA"/>
</dbReference>
<comment type="caution">
    <text evidence="14">The sequence shown here is derived from an EMBL/GenBank/DDBJ whole genome shotgun (WGS) entry which is preliminary data.</text>
</comment>
<evidence type="ECO:0000256" key="5">
    <source>
        <dbReference type="ARBA" id="ARBA00022741"/>
    </source>
</evidence>
<sequence length="930" mass="103670">MISFLSSYHQSLGIDLLFPNHSMARLLVHSANIPAIAPHLRHCQYEESKKRRDSSAKMMSSLPSQGLVMSGYLGLRSANCLDTLLRHGQSFRSKVAITISPRQQKAKRFVPRAMFERFTEKAIKVIMLAQEEARRLGHNFVGTEQILLGLIGEGTGIAAKVLKSMGINLKDARVEVEKIIGRGSGFVAVEIPFTPRAKRVLELSLEEARQLGHNYIGSEHLLLGLLREGEGVIRMVGESTENLAGSTVGPGSSNNKMPTLEEYGTNLTKLAEEGKLDPVVGRQPQIERVIQILGRRTKNNPCLIGEPGVGKTAIAEGLAQRIANGDVPETIEGKKVITLDMGLLVAGTKYRGEFEERLKKLMEEIKQSDEIMLFIDEVHTLIGAGAAEGAIDAANILKPALARGELQCIGATTLDEYRKHIEKDPALERRFQPVKVPEPSVDETIQILKGLRERYEIHHKLRYTDESLVAAAQLSYQYISDRFLPDKAIDLIDEAGSRVRLRHAQVPEEARELEKEVRQITKEKDEAVRGQDFEKAGELRDREMDLRAQIAAIVEKGKEMSKAETEAGDAGPTVTESDIQHIVSSWTGIPVEKVSTDESDRLLKMEDTLHKRVIGQDEAVKAISRAIRRARVGLKNPNRPIASFIFSGPTGVGKSELAKALAAYYFGSEEAMIRLDMSEYMERHTVAKLIGSPPGYVGYTEGGQLTEAVRRRPYTVVLFDEIEKAHPDVFNIMLQILEDGRLTDSKGRTVDFKNTLLIMTSNVGSSVIEKGGRRIGFDLDYDEKDSSYNRIKSLVTEELKQYFRPEFLNRLDEMIVFRQLTKLEVKEIADIMLKEVFDRLKVKDIELQVTERFRDRVVEEGYSPSYGARPLRRAIMRLLEDSMAEKMLAREIKEGDSVIVDVDSDGNVIVLNGQSGGAPDAALPDVLNVV</sequence>
<keyword evidence="2" id="KW-0150">Chloroplast</keyword>
<dbReference type="SMART" id="SM00382">
    <property type="entry name" value="AAA"/>
    <property type="match status" value="2"/>
</dbReference>
<proteinExistence type="inferred from homology"/>
<dbReference type="InterPro" id="IPR001943">
    <property type="entry name" value="UVR_dom"/>
</dbReference>
<feature type="domain" description="UVR" evidence="12">
    <location>
        <begin position="514"/>
        <end position="549"/>
    </location>
</feature>